<evidence type="ECO:0000256" key="1">
    <source>
        <dbReference type="SAM" id="MobiDB-lite"/>
    </source>
</evidence>
<organism evidence="2 3">
    <name type="scientific">Motilibacter peucedani</name>
    <dbReference type="NCBI Taxonomy" id="598650"/>
    <lineage>
        <taxon>Bacteria</taxon>
        <taxon>Bacillati</taxon>
        <taxon>Actinomycetota</taxon>
        <taxon>Actinomycetes</taxon>
        <taxon>Motilibacterales</taxon>
        <taxon>Motilibacteraceae</taxon>
        <taxon>Motilibacter</taxon>
    </lineage>
</organism>
<reference evidence="2 3" key="1">
    <citation type="submission" date="2018-10" db="EMBL/GenBank/DDBJ databases">
        <title>Genomic Encyclopedia of Archaeal and Bacterial Type Strains, Phase II (KMG-II): from individual species to whole genera.</title>
        <authorList>
            <person name="Goeker M."/>
        </authorList>
    </citation>
    <scope>NUCLEOTIDE SEQUENCE [LARGE SCALE GENOMIC DNA]</scope>
    <source>
        <strain evidence="2 3">RP-AC37</strain>
    </source>
</reference>
<dbReference type="AlphaFoldDB" id="A0A420XUY7"/>
<dbReference type="InParanoid" id="A0A420XUY7"/>
<sequence length="145" mass="15368">MDEASGPAEQGSRAGESPAVGRHREHQFPGRPHRVHARFTVEEWVELTQAAERAGLTPTGYVAASAMATARGTTPPVGSVARDALGELMDARRALTAFATNVNQAAKVLNSGGEAPEWLARAAGLSGQAVRRIDKATIELMRKMP</sequence>
<dbReference type="OrthoDB" id="3871898at2"/>
<evidence type="ECO:0000313" key="2">
    <source>
        <dbReference type="EMBL" id="RKS80663.1"/>
    </source>
</evidence>
<accession>A0A420XUY7</accession>
<keyword evidence="3" id="KW-1185">Reference proteome</keyword>
<feature type="region of interest" description="Disordered" evidence="1">
    <location>
        <begin position="1"/>
        <end position="33"/>
    </location>
</feature>
<evidence type="ECO:0000313" key="3">
    <source>
        <dbReference type="Proteomes" id="UP000281955"/>
    </source>
</evidence>
<gene>
    <name evidence="2" type="ORF">CLV35_0253</name>
</gene>
<feature type="compositionally biased region" description="Basic residues" evidence="1">
    <location>
        <begin position="21"/>
        <end position="33"/>
    </location>
</feature>
<dbReference type="RefSeq" id="WP_121191616.1">
    <property type="nucleotide sequence ID" value="NZ_RBWV01000003.1"/>
</dbReference>
<proteinExistence type="predicted"/>
<dbReference type="EMBL" id="RBWV01000003">
    <property type="protein sequence ID" value="RKS80663.1"/>
    <property type="molecule type" value="Genomic_DNA"/>
</dbReference>
<protein>
    <recommendedName>
        <fullName evidence="4">Mobilization protein MobC</fullName>
    </recommendedName>
</protein>
<evidence type="ECO:0008006" key="4">
    <source>
        <dbReference type="Google" id="ProtNLM"/>
    </source>
</evidence>
<dbReference type="InterPro" id="IPR053842">
    <property type="entry name" value="NikA-like"/>
</dbReference>
<dbReference type="Proteomes" id="UP000281955">
    <property type="component" value="Unassembled WGS sequence"/>
</dbReference>
<dbReference type="Pfam" id="PF21983">
    <property type="entry name" value="NikA-like"/>
    <property type="match status" value="1"/>
</dbReference>
<name>A0A420XUY7_9ACTN</name>
<comment type="caution">
    <text evidence="2">The sequence shown here is derived from an EMBL/GenBank/DDBJ whole genome shotgun (WGS) entry which is preliminary data.</text>
</comment>